<comment type="similarity">
    <text evidence="6">Belongs to the GTP-dependent DPCK family.</text>
</comment>
<keyword evidence="2 6" id="KW-0547">Nucleotide-binding</keyword>
<accession>A0A6A9QM85</accession>
<evidence type="ECO:0000256" key="4">
    <source>
        <dbReference type="ARBA" id="ARBA00022993"/>
    </source>
</evidence>
<dbReference type="GO" id="GO:0016301">
    <property type="term" value="F:kinase activity"/>
    <property type="evidence" value="ECO:0007669"/>
    <property type="project" value="UniProtKB-UniRule"/>
</dbReference>
<organism evidence="7 8">
    <name type="scientific">Sulfuracidifex metallicus DSM 6482 = JCM 9184</name>
    <dbReference type="NCBI Taxonomy" id="523847"/>
    <lineage>
        <taxon>Archaea</taxon>
        <taxon>Thermoproteota</taxon>
        <taxon>Thermoprotei</taxon>
        <taxon>Sulfolobales</taxon>
        <taxon>Sulfolobaceae</taxon>
        <taxon>Sulfuracidifex</taxon>
    </lineage>
</organism>
<comment type="catalytic activity">
    <reaction evidence="6">
        <text>3'-dephospho-CoA + GTP = GDP + CoA + H(+)</text>
        <dbReference type="Rhea" id="RHEA:61156"/>
        <dbReference type="ChEBI" id="CHEBI:15378"/>
        <dbReference type="ChEBI" id="CHEBI:37565"/>
        <dbReference type="ChEBI" id="CHEBI:57287"/>
        <dbReference type="ChEBI" id="CHEBI:57328"/>
        <dbReference type="ChEBI" id="CHEBI:58189"/>
        <dbReference type="EC" id="2.7.1.237"/>
    </reaction>
</comment>
<evidence type="ECO:0000256" key="6">
    <source>
        <dbReference type="HAMAP-Rule" id="MF_00590"/>
    </source>
</evidence>
<keyword evidence="5 6" id="KW-0342">GTP-binding</keyword>
<dbReference type="UniPathway" id="UPA00241"/>
<dbReference type="AlphaFoldDB" id="A0A6A9QM85"/>
<feature type="binding site" evidence="6">
    <location>
        <position position="72"/>
    </location>
    <ligand>
        <name>GTP</name>
        <dbReference type="ChEBI" id="CHEBI:37565"/>
    </ligand>
</feature>
<gene>
    <name evidence="7" type="ORF">GC250_02200</name>
</gene>
<dbReference type="EC" id="2.7.1.237" evidence="6"/>
<keyword evidence="3 6" id="KW-0418">Kinase</keyword>
<name>A0A6A9QM85_SULME</name>
<reference evidence="7 8" key="1">
    <citation type="submission" date="2019-10" db="EMBL/GenBank/DDBJ databases">
        <title>Sequencing and Assembly of Multiple Reported Metal-Biooxidizing Members of the Extremely Thermoacidophilic Archaeal Family Sulfolobaceae.</title>
        <authorList>
            <person name="Counts J.A."/>
            <person name="Kelly R.M."/>
        </authorList>
    </citation>
    <scope>NUCLEOTIDE SEQUENCE [LARGE SCALE GENOMIC DNA]</scope>
    <source>
        <strain evidence="7 8">DSM 6482</strain>
    </source>
</reference>
<dbReference type="InterPro" id="IPR007164">
    <property type="entry name" value="GTP-dep_dephospho-CoA_kin"/>
</dbReference>
<dbReference type="PIRSF" id="PIRSF006533">
    <property type="entry name" value="UCP006533"/>
    <property type="match status" value="1"/>
</dbReference>
<evidence type="ECO:0000256" key="2">
    <source>
        <dbReference type="ARBA" id="ARBA00022741"/>
    </source>
</evidence>
<keyword evidence="1 6" id="KW-0808">Transferase</keyword>
<dbReference type="Proteomes" id="UP000470772">
    <property type="component" value="Unassembled WGS sequence"/>
</dbReference>
<comment type="function">
    <text evidence="6">Catalyzes the GTP-dependent phosphorylation of the 3'-hydroxyl group of dephosphocoenzyme A to form coenzyme A (CoA).</text>
</comment>
<keyword evidence="4 6" id="KW-0173">Coenzyme A biosynthesis</keyword>
<feature type="binding site" evidence="6">
    <location>
        <position position="70"/>
    </location>
    <ligand>
        <name>GTP</name>
        <dbReference type="ChEBI" id="CHEBI:37565"/>
    </ligand>
</feature>
<dbReference type="RefSeq" id="WP_156016185.1">
    <property type="nucleotide sequence ID" value="NZ_BBBY01000005.1"/>
</dbReference>
<keyword evidence="8" id="KW-1185">Reference proteome</keyword>
<dbReference type="HAMAP" id="MF_00590">
    <property type="entry name" value="Dephospho_CoA_kinase_GTP_dep"/>
    <property type="match status" value="1"/>
</dbReference>
<dbReference type="PANTHER" id="PTHR40732:SF1">
    <property type="entry name" value="GTP-DEPENDENT DEPHOSPHO-COA KINASE"/>
    <property type="match status" value="1"/>
</dbReference>
<proteinExistence type="inferred from homology"/>
<evidence type="ECO:0000256" key="1">
    <source>
        <dbReference type="ARBA" id="ARBA00022679"/>
    </source>
</evidence>
<dbReference type="GO" id="GO:0005525">
    <property type="term" value="F:GTP binding"/>
    <property type="evidence" value="ECO:0007669"/>
    <property type="project" value="UniProtKB-UniRule"/>
</dbReference>
<evidence type="ECO:0000256" key="5">
    <source>
        <dbReference type="ARBA" id="ARBA00023134"/>
    </source>
</evidence>
<dbReference type="Pfam" id="PF04019">
    <property type="entry name" value="DUF359"/>
    <property type="match status" value="1"/>
</dbReference>
<dbReference type="GO" id="GO:0015937">
    <property type="term" value="P:coenzyme A biosynthetic process"/>
    <property type="evidence" value="ECO:0007669"/>
    <property type="project" value="UniProtKB-UniRule"/>
</dbReference>
<comment type="pathway">
    <text evidence="6">Cofactor biosynthesis; coenzyme A biosynthesis.</text>
</comment>
<comment type="caution">
    <text evidence="6">Lacks conserved residue(s) required for the propagation of feature annotation.</text>
</comment>
<evidence type="ECO:0000313" key="7">
    <source>
        <dbReference type="EMBL" id="MUN28301.1"/>
    </source>
</evidence>
<dbReference type="PANTHER" id="PTHR40732">
    <property type="entry name" value="UPF0218 PROTEIN TK1697"/>
    <property type="match status" value="1"/>
</dbReference>
<sequence>MEICNKPEVDVCLVPTPQARVELSRPYGMLIVDKDCVVNVTKGRRIITVGDYVTKIFEDRNVKPFLSIIDGKTMRNKSMEDEQKGDEVIENEAGILRLSSMEVVKRKIDGKGGRLFVKGEEDMLAIACILFANEGDAVVYGQPRAGSVVVIVDGMIKWRVKDILSKFERKECQTCAGSSSI</sequence>
<dbReference type="EMBL" id="WGGD01000005">
    <property type="protein sequence ID" value="MUN28301.1"/>
    <property type="molecule type" value="Genomic_DNA"/>
</dbReference>
<dbReference type="OrthoDB" id="15447at2157"/>
<feature type="binding site" evidence="6">
    <location>
        <position position="51"/>
    </location>
    <ligand>
        <name>GTP</name>
        <dbReference type="ChEBI" id="CHEBI:37565"/>
    </ligand>
</feature>
<feature type="binding site" evidence="6">
    <location>
        <position position="121"/>
    </location>
    <ligand>
        <name>GTP</name>
        <dbReference type="ChEBI" id="CHEBI:37565"/>
    </ligand>
</feature>
<evidence type="ECO:0000256" key="3">
    <source>
        <dbReference type="ARBA" id="ARBA00022777"/>
    </source>
</evidence>
<comment type="caution">
    <text evidence="7">The sequence shown here is derived from an EMBL/GenBank/DDBJ whole genome shotgun (WGS) entry which is preliminary data.</text>
</comment>
<feature type="binding site" evidence="6">
    <location>
        <position position="53"/>
    </location>
    <ligand>
        <name>GTP</name>
        <dbReference type="ChEBI" id="CHEBI:37565"/>
    </ligand>
</feature>
<evidence type="ECO:0000313" key="8">
    <source>
        <dbReference type="Proteomes" id="UP000470772"/>
    </source>
</evidence>
<protein>
    <recommendedName>
        <fullName evidence="6">GTP-dependent dephospho-CoA kinase</fullName>
        <ecNumber evidence="6">2.7.1.237</ecNumber>
    </recommendedName>
    <alternativeName>
        <fullName evidence="6">Dephospho-coenzyme A kinase</fullName>
        <shortName evidence="6">DPCK</shortName>
    </alternativeName>
</protein>